<dbReference type="InterPro" id="IPR011009">
    <property type="entry name" value="Kinase-like_dom_sf"/>
</dbReference>
<reference evidence="1 2" key="1">
    <citation type="submission" date="2021-01" db="EMBL/GenBank/DDBJ databases">
        <title>Genomic Encyclopedia of Type Strains, Phase IV (KMG-IV): sequencing the most valuable type-strain genomes for metagenomic binning, comparative biology and taxonomic classification.</title>
        <authorList>
            <person name="Goeker M."/>
        </authorList>
    </citation>
    <scope>NUCLEOTIDE SEQUENCE [LARGE SCALE GENOMIC DNA]</scope>
    <source>
        <strain evidence="1 2">DSM 25879</strain>
    </source>
</reference>
<organism evidence="1 2">
    <name type="scientific">Sutcliffiella tianshenii</name>
    <dbReference type="NCBI Taxonomy" id="1463404"/>
    <lineage>
        <taxon>Bacteria</taxon>
        <taxon>Bacillati</taxon>
        <taxon>Bacillota</taxon>
        <taxon>Bacilli</taxon>
        <taxon>Bacillales</taxon>
        <taxon>Bacillaceae</taxon>
        <taxon>Sutcliffiella</taxon>
    </lineage>
</organism>
<dbReference type="SUPFAM" id="SSF56112">
    <property type="entry name" value="Protein kinase-like (PK-like)"/>
    <property type="match status" value="1"/>
</dbReference>
<keyword evidence="2" id="KW-1185">Reference proteome</keyword>
<dbReference type="Proteomes" id="UP000737402">
    <property type="component" value="Unassembled WGS sequence"/>
</dbReference>
<name>A0ABS2P0E3_9BACI</name>
<evidence type="ECO:0000313" key="1">
    <source>
        <dbReference type="EMBL" id="MBM7620431.1"/>
    </source>
</evidence>
<dbReference type="Gene3D" id="3.90.1200.10">
    <property type="match status" value="1"/>
</dbReference>
<dbReference type="RefSeq" id="WP_204416089.1">
    <property type="nucleotide sequence ID" value="NZ_JAFBED010000004.1"/>
</dbReference>
<sequence>MNPTLTGRILMMKLENSYFKDDFMRNRLFFRLFQDKRIQSCTQIKENLYKVQTDEGTFILKGMGEFQSAQSSIVLNQLLKENGFINGMEYMELPNGLFYMFEGQLVWTMTRYIPSKRPFSFLREEDRLDGVEVLKSFHQHSAELIPVLSSFLKREKLLVKWKARVEKFEQNLPILTQWFNPAAISEIVYYSRASLEQLKMADLTMKKSLEVVLHGDVASHNFVKSTDNKTYLIDYDLVSIGRSEWDDVQYASRILPFIKWDKKKFFQIPLFQHYFKHPWFWIALTFPMDILREGNQFSETVHNHTMPKSFTNLSFFISSWNLRKQFLTNYNNMIQ</sequence>
<proteinExistence type="predicted"/>
<comment type="caution">
    <text evidence="1">The sequence shown here is derived from an EMBL/GenBank/DDBJ whole genome shotgun (WGS) entry which is preliminary data.</text>
</comment>
<protein>
    <recommendedName>
        <fullName evidence="3">Aminoglycoside phosphotransferase domain-containing protein</fullName>
    </recommendedName>
</protein>
<dbReference type="EMBL" id="JAFBED010000004">
    <property type="protein sequence ID" value="MBM7620431.1"/>
    <property type="molecule type" value="Genomic_DNA"/>
</dbReference>
<evidence type="ECO:0008006" key="3">
    <source>
        <dbReference type="Google" id="ProtNLM"/>
    </source>
</evidence>
<evidence type="ECO:0000313" key="2">
    <source>
        <dbReference type="Proteomes" id="UP000737402"/>
    </source>
</evidence>
<dbReference type="PANTHER" id="PTHR39179">
    <property type="entry name" value="SPORE COAT PROTEIN I"/>
    <property type="match status" value="1"/>
</dbReference>
<gene>
    <name evidence="1" type="ORF">JOC95_002284</name>
</gene>
<dbReference type="InterPro" id="IPR047175">
    <property type="entry name" value="CotS-like"/>
</dbReference>
<dbReference type="Gene3D" id="3.30.200.20">
    <property type="entry name" value="Phosphorylase Kinase, domain 1"/>
    <property type="match status" value="1"/>
</dbReference>
<accession>A0ABS2P0E3</accession>
<dbReference type="PANTHER" id="PTHR39179:SF3">
    <property type="entry name" value="COTS-RELATED PROTEIN"/>
    <property type="match status" value="1"/>
</dbReference>